<organism evidence="1">
    <name type="scientific">marine metagenome</name>
    <dbReference type="NCBI Taxonomy" id="408172"/>
    <lineage>
        <taxon>unclassified sequences</taxon>
        <taxon>metagenomes</taxon>
        <taxon>ecological metagenomes</taxon>
    </lineage>
</organism>
<dbReference type="AlphaFoldDB" id="A0A382HX21"/>
<protein>
    <submittedName>
        <fullName evidence="1">Uncharacterized protein</fullName>
    </submittedName>
</protein>
<feature type="non-terminal residue" evidence="1">
    <location>
        <position position="76"/>
    </location>
</feature>
<dbReference type="InterPro" id="IPR006141">
    <property type="entry name" value="Intein_N"/>
</dbReference>
<reference evidence="1" key="1">
    <citation type="submission" date="2018-05" db="EMBL/GenBank/DDBJ databases">
        <authorList>
            <person name="Lanie J.A."/>
            <person name="Ng W.-L."/>
            <person name="Kazmierczak K.M."/>
            <person name="Andrzejewski T.M."/>
            <person name="Davidsen T.M."/>
            <person name="Wayne K.J."/>
            <person name="Tettelin H."/>
            <person name="Glass J.I."/>
            <person name="Rusch D."/>
            <person name="Podicherti R."/>
            <person name="Tsui H.-C.T."/>
            <person name="Winkler M.E."/>
        </authorList>
    </citation>
    <scope>NUCLEOTIDE SEQUENCE</scope>
</reference>
<dbReference type="SUPFAM" id="SSF51294">
    <property type="entry name" value="Hedgehog/intein (Hint) domain"/>
    <property type="match status" value="1"/>
</dbReference>
<dbReference type="EMBL" id="UINC01063839">
    <property type="protein sequence ID" value="SVB91896.1"/>
    <property type="molecule type" value="Genomic_DNA"/>
</dbReference>
<dbReference type="Gene3D" id="2.170.16.10">
    <property type="entry name" value="Hedgehog/Intein (Hint) domain"/>
    <property type="match status" value="1"/>
</dbReference>
<dbReference type="PROSITE" id="PS51257">
    <property type="entry name" value="PROKAR_LIPOPROTEIN"/>
    <property type="match status" value="1"/>
</dbReference>
<sequence>MPGRLLIPVFLYLALACRTVFGWAGGGCFLPETSILLSDGSSIPISEVQPGMRLFAFDERGRIVETVVRETYRREV</sequence>
<dbReference type="InterPro" id="IPR036844">
    <property type="entry name" value="Hint_dom_sf"/>
</dbReference>
<proteinExistence type="predicted"/>
<name>A0A382HX21_9ZZZZ</name>
<gene>
    <name evidence="1" type="ORF">METZ01_LOCUS244750</name>
</gene>
<dbReference type="GO" id="GO:0016539">
    <property type="term" value="P:intein-mediated protein splicing"/>
    <property type="evidence" value="ECO:0007669"/>
    <property type="project" value="InterPro"/>
</dbReference>
<dbReference type="PROSITE" id="PS50817">
    <property type="entry name" value="INTEIN_N_TER"/>
    <property type="match status" value="1"/>
</dbReference>
<accession>A0A382HX21</accession>
<evidence type="ECO:0000313" key="1">
    <source>
        <dbReference type="EMBL" id="SVB91896.1"/>
    </source>
</evidence>